<dbReference type="EMBL" id="MPDP01000306">
    <property type="protein sequence ID" value="KAK1448530.1"/>
    <property type="molecule type" value="Genomic_DNA"/>
</dbReference>
<comment type="caution">
    <text evidence="2">The sequence shown here is derived from an EMBL/GenBank/DDBJ whole genome shotgun (WGS) entry which is preliminary data.</text>
</comment>
<protein>
    <submittedName>
        <fullName evidence="2">Uncharacterized protein</fullName>
    </submittedName>
</protein>
<dbReference type="AlphaFoldDB" id="A0AAI9XHL0"/>
<evidence type="ECO:0000313" key="2">
    <source>
        <dbReference type="EMBL" id="KAK1448530.1"/>
    </source>
</evidence>
<gene>
    <name evidence="2" type="ORF">CCUS01_11491</name>
</gene>
<feature type="region of interest" description="Disordered" evidence="1">
    <location>
        <begin position="1"/>
        <end position="22"/>
    </location>
</feature>
<proteinExistence type="predicted"/>
<keyword evidence="3" id="KW-1185">Reference proteome</keyword>
<reference evidence="2" key="1">
    <citation type="submission" date="2016-11" db="EMBL/GenBank/DDBJ databases">
        <title>The genome sequence of Colletotrichum cuscutae.</title>
        <authorList>
            <person name="Baroncelli R."/>
        </authorList>
    </citation>
    <scope>NUCLEOTIDE SEQUENCE</scope>
    <source>
        <strain evidence="2">IMI 304802</strain>
    </source>
</reference>
<dbReference type="Proteomes" id="UP001239213">
    <property type="component" value="Unassembled WGS sequence"/>
</dbReference>
<sequence length="124" mass="13353">MELSPVHFPECPPRPQGPQGTPKVGQVGLCSVFAPGARARWEGVLGSEVICTGNWLTPSAFLAETVRSTEDPEIAPLRPSLIFFTTPPKSSQPVSVRLRHDTLINNDIKAIKAIAIATPACHLF</sequence>
<name>A0AAI9XHL0_9PEZI</name>
<organism evidence="2 3">
    <name type="scientific">Colletotrichum cuscutae</name>
    <dbReference type="NCBI Taxonomy" id="1209917"/>
    <lineage>
        <taxon>Eukaryota</taxon>
        <taxon>Fungi</taxon>
        <taxon>Dikarya</taxon>
        <taxon>Ascomycota</taxon>
        <taxon>Pezizomycotina</taxon>
        <taxon>Sordariomycetes</taxon>
        <taxon>Hypocreomycetidae</taxon>
        <taxon>Glomerellales</taxon>
        <taxon>Glomerellaceae</taxon>
        <taxon>Colletotrichum</taxon>
        <taxon>Colletotrichum acutatum species complex</taxon>
    </lineage>
</organism>
<accession>A0AAI9XHL0</accession>
<evidence type="ECO:0000256" key="1">
    <source>
        <dbReference type="SAM" id="MobiDB-lite"/>
    </source>
</evidence>
<evidence type="ECO:0000313" key="3">
    <source>
        <dbReference type="Proteomes" id="UP001239213"/>
    </source>
</evidence>